<sequence length="66" mass="7516">MKDTTVGHIQQNIKATQMCTENQDSQRKCSKIIKGHSRFNIQISKAFLFSKSMKNQVLNNSSNIKS</sequence>
<proteinExistence type="predicted"/>
<dbReference type="AlphaFoldDB" id="A0A0V0I1X1"/>
<evidence type="ECO:0000313" key="1">
    <source>
        <dbReference type="EMBL" id="JAP26516.1"/>
    </source>
</evidence>
<reference evidence="1" key="1">
    <citation type="submission" date="2015-12" db="EMBL/GenBank/DDBJ databases">
        <title>Gene expression during late stages of embryo sac development: a critical building block for successful pollen-pistil interactions.</title>
        <authorList>
            <person name="Liu Y."/>
            <person name="Joly V."/>
            <person name="Sabar M."/>
            <person name="Matton D.P."/>
        </authorList>
    </citation>
    <scope>NUCLEOTIDE SEQUENCE</scope>
</reference>
<dbReference type="EMBL" id="GEDG01012144">
    <property type="protein sequence ID" value="JAP26516.1"/>
    <property type="molecule type" value="Transcribed_RNA"/>
</dbReference>
<protein>
    <submittedName>
        <fullName evidence="1">Putative ovule protein</fullName>
    </submittedName>
</protein>
<name>A0A0V0I1X1_SOLCH</name>
<accession>A0A0V0I1X1</accession>
<organism evidence="1">
    <name type="scientific">Solanum chacoense</name>
    <name type="common">Chaco potato</name>
    <dbReference type="NCBI Taxonomy" id="4108"/>
    <lineage>
        <taxon>Eukaryota</taxon>
        <taxon>Viridiplantae</taxon>
        <taxon>Streptophyta</taxon>
        <taxon>Embryophyta</taxon>
        <taxon>Tracheophyta</taxon>
        <taxon>Spermatophyta</taxon>
        <taxon>Magnoliopsida</taxon>
        <taxon>eudicotyledons</taxon>
        <taxon>Gunneridae</taxon>
        <taxon>Pentapetalae</taxon>
        <taxon>asterids</taxon>
        <taxon>lamiids</taxon>
        <taxon>Solanales</taxon>
        <taxon>Solanaceae</taxon>
        <taxon>Solanoideae</taxon>
        <taxon>Solaneae</taxon>
        <taxon>Solanum</taxon>
    </lineage>
</organism>